<dbReference type="Proteomes" id="UP000066480">
    <property type="component" value="Chromosome"/>
</dbReference>
<dbReference type="EMBL" id="CP011112">
    <property type="protein sequence ID" value="AKU16386.1"/>
    <property type="molecule type" value="Genomic_DNA"/>
</dbReference>
<reference evidence="1 2" key="1">
    <citation type="submission" date="2015-03" db="EMBL/GenBank/DDBJ databases">
        <title>Luteipulveratus halotolerans sp. nov., a novel actinobacterium (Dermacoccaceae) from Sarawak, Malaysia.</title>
        <authorList>
            <person name="Juboi H."/>
            <person name="Basik A."/>
            <person name="Shamsul S.S."/>
            <person name="Arnold P."/>
            <person name="Schmitt E.K."/>
            <person name="Sanglier J.-J."/>
            <person name="Yeo T."/>
        </authorList>
    </citation>
    <scope>NUCLEOTIDE SEQUENCE [LARGE SCALE GENOMIC DNA]</scope>
    <source>
        <strain evidence="1 2">MN07-A0370</strain>
    </source>
</reference>
<name>A0A0K1JI53_9MICO</name>
<evidence type="ECO:0000313" key="2">
    <source>
        <dbReference type="Proteomes" id="UP000066480"/>
    </source>
</evidence>
<accession>A0A0K1JI53</accession>
<dbReference type="PATRIC" id="fig|571913.6.peg.2404"/>
<keyword evidence="2" id="KW-1185">Reference proteome</keyword>
<evidence type="ECO:0000313" key="1">
    <source>
        <dbReference type="EMBL" id="AKU16386.1"/>
    </source>
</evidence>
<dbReference type="KEGG" id="lmoi:VV02_11800"/>
<protein>
    <submittedName>
        <fullName evidence="1">Uncharacterized protein</fullName>
    </submittedName>
</protein>
<gene>
    <name evidence="1" type="ORF">VV02_11800</name>
</gene>
<sequence length="214" mass="22122">MCGTKEADLTARDCKKPEKDVTTSAVSCSALLPKEATGTINVTLFRNGAQVYTANATRQSDMQPLFLNFSVGHLQMPGGTYACQFKAGARTWTGSTTFKGPAGQASQTMACDGATMYRAGTIAHCARGAATLTAPRSIGCSSLITDVLGKTVEVRVQTPSGPYRAAGKQTNGATIVQLAADAATLGGTISTGAYSCTFLVDGRQVSKVDFTVTG</sequence>
<dbReference type="AlphaFoldDB" id="A0A0K1JI53"/>
<proteinExistence type="predicted"/>
<organism evidence="1 2">
    <name type="scientific">Luteipulveratus mongoliensis</name>
    <dbReference type="NCBI Taxonomy" id="571913"/>
    <lineage>
        <taxon>Bacteria</taxon>
        <taxon>Bacillati</taxon>
        <taxon>Actinomycetota</taxon>
        <taxon>Actinomycetes</taxon>
        <taxon>Micrococcales</taxon>
        <taxon>Dermacoccaceae</taxon>
        <taxon>Luteipulveratus</taxon>
    </lineage>
</organism>